<dbReference type="PANTHER" id="PTHR35566:SF1">
    <property type="entry name" value="TYPE VI SECRETION SYSTEM BASEPLATE COMPONENT TSSK1"/>
    <property type="match status" value="1"/>
</dbReference>
<dbReference type="PANTHER" id="PTHR35566">
    <property type="entry name" value="BLR3599 PROTEIN"/>
    <property type="match status" value="1"/>
</dbReference>
<dbReference type="InterPro" id="IPR010263">
    <property type="entry name" value="T6SS_TssK"/>
</dbReference>
<dbReference type="Pfam" id="PF05936">
    <property type="entry name" value="T6SS_VasE"/>
    <property type="match status" value="1"/>
</dbReference>
<keyword evidence="2" id="KW-1185">Reference proteome</keyword>
<dbReference type="NCBIfam" id="TIGR03353">
    <property type="entry name" value="VI_chp_4"/>
    <property type="match status" value="1"/>
</dbReference>
<evidence type="ECO:0000313" key="1">
    <source>
        <dbReference type="EMBL" id="SEF87753.1"/>
    </source>
</evidence>
<proteinExistence type="predicted"/>
<dbReference type="Proteomes" id="UP000243518">
    <property type="component" value="Unassembled WGS sequence"/>
</dbReference>
<accession>A0AAQ1G5H1</accession>
<protein>
    <submittedName>
        <fullName evidence="1">Type VI secretion system protein ImpJ</fullName>
    </submittedName>
</protein>
<evidence type="ECO:0000313" key="2">
    <source>
        <dbReference type="Proteomes" id="UP000243518"/>
    </source>
</evidence>
<dbReference type="AlphaFoldDB" id="A0AAQ1G5H1"/>
<sequence length="443" mass="49205">MQALKIVWQEGMLLRPQHFQGQDRYHEQQLALRIKGLLADAWGFHSLKIDEAFLPMGKLVICQASGLLPDGTLFQLDSDPTPLALDIPANQTDTDIYLTLPLQAAEPTGAVPPERDNAMARFATITQPLNESNGHAETESPLLCARPNLQLQLDADAQSPGLVRMRVCTVRDSTADGGVRLDERFPATFIHCQPSPFLGRCLQEVISLLQQRADVLAERMLARGQAAGAEIGDLLTLQLINRHEAILRHHQHRTQTPAAELYSILLSLQAELATFCSDSRRPSPALQYQHIDQSRSFDALMRVLRQRLSSVLEQHSVELPLQQRQYGVQVAPINDPDLIDGARFVLAATAACSSEELRNRLPNHLKVGAVEHIRQLVNLHLPGIRLQPLPVAPRQLPFRRDHCYFALTPGSDERAQLSRSGGIAFHAAGDLPELKLALWAIRD</sequence>
<comment type="caution">
    <text evidence="1">The sequence shown here is derived from an EMBL/GenBank/DDBJ whole genome shotgun (WGS) entry which is preliminary data.</text>
</comment>
<gene>
    <name evidence="1" type="ORF">SAMN05216586_102175</name>
</gene>
<dbReference type="RefSeq" id="WP_088274096.1">
    <property type="nucleotide sequence ID" value="NZ_FNVE01000002.1"/>
</dbReference>
<name>A0AAQ1G5H1_9GAMM</name>
<organism evidence="1 2">
    <name type="scientific">Halopseudomonas aestusnigri</name>
    <dbReference type="NCBI Taxonomy" id="857252"/>
    <lineage>
        <taxon>Bacteria</taxon>
        <taxon>Pseudomonadati</taxon>
        <taxon>Pseudomonadota</taxon>
        <taxon>Gammaproteobacteria</taxon>
        <taxon>Pseudomonadales</taxon>
        <taxon>Pseudomonadaceae</taxon>
        <taxon>Halopseudomonas</taxon>
    </lineage>
</organism>
<dbReference type="EMBL" id="FNVE01000002">
    <property type="protein sequence ID" value="SEF87753.1"/>
    <property type="molecule type" value="Genomic_DNA"/>
</dbReference>
<reference evidence="1 2" key="1">
    <citation type="submission" date="2016-10" db="EMBL/GenBank/DDBJ databases">
        <authorList>
            <person name="Varghese N."/>
            <person name="Submissions S."/>
        </authorList>
    </citation>
    <scope>NUCLEOTIDE SEQUENCE [LARGE SCALE GENOMIC DNA]</scope>
    <source>
        <strain evidence="1 2">CECT 8317</strain>
    </source>
</reference>